<dbReference type="InterPro" id="IPR011006">
    <property type="entry name" value="CheY-like_superfamily"/>
</dbReference>
<dbReference type="InterPro" id="IPR001789">
    <property type="entry name" value="Sig_transdc_resp-reg_receiver"/>
</dbReference>
<dbReference type="PROSITE" id="PS50110">
    <property type="entry name" value="RESPONSE_REGULATORY"/>
    <property type="match status" value="1"/>
</dbReference>
<dbReference type="PANTHER" id="PTHR44520">
    <property type="entry name" value="RESPONSE REGULATOR RCP1-RELATED"/>
    <property type="match status" value="1"/>
</dbReference>
<organism evidence="3 4">
    <name type="scientific">Deinococcus deserti (strain DSM 17065 / CIP 109153 / LMG 22923 / VCD115)</name>
    <dbReference type="NCBI Taxonomy" id="546414"/>
    <lineage>
        <taxon>Bacteria</taxon>
        <taxon>Thermotogati</taxon>
        <taxon>Deinococcota</taxon>
        <taxon>Deinococci</taxon>
        <taxon>Deinococcales</taxon>
        <taxon>Deinococcaceae</taxon>
        <taxon>Deinococcus</taxon>
    </lineage>
</organism>
<keyword evidence="4" id="KW-1185">Reference proteome</keyword>
<dbReference type="Gene3D" id="3.40.50.2300">
    <property type="match status" value="1"/>
</dbReference>
<dbReference type="KEGG" id="ddr:Deide_1p01040"/>
<dbReference type="Proteomes" id="UP000002208">
    <property type="component" value="Plasmid 1"/>
</dbReference>
<sequence length="143" mass="15884">MPAPCNYLLIGDSPTERLLAEEAFEQVCPECSLTTSASGAEALELLQNETFQPNVILLDVNMPEMNGFQLLAELKRDPRLQKIPVVMLTTSNAKSDIIRAYSLHASSYLVKSSEFDGFLEQVEVFLQYWQANRVAHSVSGCLS</sequence>
<dbReference type="InterPro" id="IPR052893">
    <property type="entry name" value="TCS_response_regulator"/>
</dbReference>
<dbReference type="SUPFAM" id="SSF52172">
    <property type="entry name" value="CheY-like"/>
    <property type="match status" value="1"/>
</dbReference>
<dbReference type="HOGENOM" id="CLU_000445_69_17_0"/>
<geneLocation type="plasmid" evidence="4">
    <name>pDeide1</name>
</geneLocation>
<feature type="modified residue" description="4-aspartylphosphate" evidence="1">
    <location>
        <position position="59"/>
    </location>
</feature>
<evidence type="ECO:0000256" key="1">
    <source>
        <dbReference type="PROSITE-ProRule" id="PRU00169"/>
    </source>
</evidence>
<reference evidence="3 4" key="1">
    <citation type="journal article" date="2009" name="PLoS Genet.">
        <title>Alliance of proteomics and genomics to unravel the specificities of Sahara bacterium Deinococcus deserti.</title>
        <authorList>
            <person name="de Groot A."/>
            <person name="Dulermo R."/>
            <person name="Ortet P."/>
            <person name="Blanchard L."/>
            <person name="Guerin P."/>
            <person name="Fernandez B."/>
            <person name="Vacherie B."/>
            <person name="Dossat C."/>
            <person name="Jolivet E."/>
            <person name="Siguier P."/>
            <person name="Chandler M."/>
            <person name="Barakat M."/>
            <person name="Dedieu A."/>
            <person name="Barbe V."/>
            <person name="Heulin T."/>
            <person name="Sommer S."/>
            <person name="Achouak W."/>
            <person name="Armengaud J."/>
        </authorList>
    </citation>
    <scope>NUCLEOTIDE SEQUENCE [LARGE SCALE GENOMIC DNA]</scope>
    <source>
        <strain evidence="4">DSM 17065 / CIP 109153 / LMG 22923 / VCD115</strain>
        <plasmid evidence="4">pDeide1</plasmid>
    </source>
</reference>
<dbReference type="PANTHER" id="PTHR44520:SF2">
    <property type="entry name" value="RESPONSE REGULATOR RCP1"/>
    <property type="match status" value="1"/>
</dbReference>
<protein>
    <submittedName>
        <fullName evidence="3">Putative response regulator, CheY</fullName>
    </submittedName>
</protein>
<dbReference type="Pfam" id="PF00072">
    <property type="entry name" value="Response_reg"/>
    <property type="match status" value="1"/>
</dbReference>
<name>C1D287_DEIDV</name>
<feature type="domain" description="Response regulatory" evidence="2">
    <location>
        <begin position="6"/>
        <end position="126"/>
    </location>
</feature>
<accession>C1D287</accession>
<evidence type="ECO:0000259" key="2">
    <source>
        <dbReference type="PROSITE" id="PS50110"/>
    </source>
</evidence>
<keyword evidence="3" id="KW-0614">Plasmid</keyword>
<dbReference type="RefSeq" id="WP_012694649.1">
    <property type="nucleotide sequence ID" value="NC_012527.1"/>
</dbReference>
<dbReference type="OrthoDB" id="9785718at2"/>
<keyword evidence="1" id="KW-0597">Phosphoprotein</keyword>
<dbReference type="EMBL" id="CP001115">
    <property type="protein sequence ID" value="ACO47526.1"/>
    <property type="molecule type" value="Genomic_DNA"/>
</dbReference>
<dbReference type="SMART" id="SM00448">
    <property type="entry name" value="REC"/>
    <property type="match status" value="1"/>
</dbReference>
<proteinExistence type="predicted"/>
<dbReference type="AlphaFoldDB" id="C1D287"/>
<evidence type="ECO:0000313" key="3">
    <source>
        <dbReference type="EMBL" id="ACO47526.1"/>
    </source>
</evidence>
<dbReference type="CDD" id="cd17557">
    <property type="entry name" value="REC_Rcp-like"/>
    <property type="match status" value="1"/>
</dbReference>
<dbReference type="GO" id="GO:0000160">
    <property type="term" value="P:phosphorelay signal transduction system"/>
    <property type="evidence" value="ECO:0007669"/>
    <property type="project" value="InterPro"/>
</dbReference>
<evidence type="ECO:0000313" key="4">
    <source>
        <dbReference type="Proteomes" id="UP000002208"/>
    </source>
</evidence>
<gene>
    <name evidence="3" type="ordered locus">Deide_1p01040</name>
</gene>